<reference evidence="3 4" key="1">
    <citation type="submission" date="2019-03" db="EMBL/GenBank/DDBJ databases">
        <authorList>
            <person name="Gaulin E."/>
            <person name="Dumas B."/>
        </authorList>
    </citation>
    <scope>NUCLEOTIDE SEQUENCE [LARGE SCALE GENOMIC DNA]</scope>
    <source>
        <strain evidence="3">CBS 568.67</strain>
    </source>
</reference>
<protein>
    <submittedName>
        <fullName evidence="3">Aste57867_13173 protein</fullName>
    </submittedName>
</protein>
<dbReference type="OrthoDB" id="68713at2759"/>
<evidence type="ECO:0000313" key="4">
    <source>
        <dbReference type="Proteomes" id="UP000332933"/>
    </source>
</evidence>
<reference evidence="2" key="2">
    <citation type="submission" date="2019-06" db="EMBL/GenBank/DDBJ databases">
        <title>Genomics analysis of Aphanomyces spp. identifies a new class of oomycete effector associated with host adaptation.</title>
        <authorList>
            <person name="Gaulin E."/>
        </authorList>
    </citation>
    <scope>NUCLEOTIDE SEQUENCE</scope>
    <source>
        <strain evidence="2">CBS 578.67</strain>
    </source>
</reference>
<sequence>MSDGVSRGANHATCPVTDDGPSCTTSDSESLREVACLDLDAPAARKQPKKRVRKRMLDELAYLKHQVEEYSQQLAALQERVPDANETGEWEGRSRRQAAERATVEQENHKLKAAVEDQLKVVEALVKIVSKRPKLAEESFLDEWKVQKLVADPVRRMAAFHAIVDAERAKLESVFVSKRVYDLTGSNIVTDVEYDKAAQGIGFDCTMTHNLAVDFVTCANVMWHRYCVDAEIGLDTMALRPLQKMDDENTVYVELAFSYGPPFDVKLFNHFAGKRYIERDRIVIVLTSILDDELYPYPPHARVARETCWLVVSKASETKCTIQFTSHGILPSKSSRPSAADEPGTPHMHMAFAEFLMQCYKNNLASMSISLDHQLLSVVDPHDTKLTLYEIPTDRAE</sequence>
<evidence type="ECO:0000256" key="1">
    <source>
        <dbReference type="SAM" id="MobiDB-lite"/>
    </source>
</evidence>
<dbReference type="Proteomes" id="UP000332933">
    <property type="component" value="Unassembled WGS sequence"/>
</dbReference>
<feature type="region of interest" description="Disordered" evidence="1">
    <location>
        <begin position="1"/>
        <end position="29"/>
    </location>
</feature>
<dbReference type="EMBL" id="CAADRA010005456">
    <property type="protein sequence ID" value="VFT90014.1"/>
    <property type="molecule type" value="Genomic_DNA"/>
</dbReference>
<gene>
    <name evidence="3" type="primary">Aste57867_13173</name>
    <name evidence="2" type="ORF">As57867_013124</name>
    <name evidence="3" type="ORF">ASTE57867_13173</name>
</gene>
<feature type="region of interest" description="Disordered" evidence="1">
    <location>
        <begin position="80"/>
        <end position="100"/>
    </location>
</feature>
<keyword evidence="4" id="KW-1185">Reference proteome</keyword>
<proteinExistence type="predicted"/>
<name>A0A485KZI8_9STRA</name>
<evidence type="ECO:0000313" key="3">
    <source>
        <dbReference type="EMBL" id="VFT90014.1"/>
    </source>
</evidence>
<accession>A0A485KZI8</accession>
<dbReference type="AlphaFoldDB" id="A0A485KZI8"/>
<feature type="compositionally biased region" description="Basic and acidic residues" evidence="1">
    <location>
        <begin position="90"/>
        <end position="100"/>
    </location>
</feature>
<evidence type="ECO:0000313" key="2">
    <source>
        <dbReference type="EMBL" id="KAF0696060.1"/>
    </source>
</evidence>
<organism evidence="3 4">
    <name type="scientific">Aphanomyces stellatus</name>
    <dbReference type="NCBI Taxonomy" id="120398"/>
    <lineage>
        <taxon>Eukaryota</taxon>
        <taxon>Sar</taxon>
        <taxon>Stramenopiles</taxon>
        <taxon>Oomycota</taxon>
        <taxon>Saprolegniomycetes</taxon>
        <taxon>Saprolegniales</taxon>
        <taxon>Verrucalvaceae</taxon>
        <taxon>Aphanomyces</taxon>
    </lineage>
</organism>
<dbReference type="EMBL" id="VJMH01005435">
    <property type="protein sequence ID" value="KAF0696060.1"/>
    <property type="molecule type" value="Genomic_DNA"/>
</dbReference>